<keyword evidence="3" id="KW-1185">Reference proteome</keyword>
<organism evidence="2 3">
    <name type="scientific">Hyaloscypha bicolor E</name>
    <dbReference type="NCBI Taxonomy" id="1095630"/>
    <lineage>
        <taxon>Eukaryota</taxon>
        <taxon>Fungi</taxon>
        <taxon>Dikarya</taxon>
        <taxon>Ascomycota</taxon>
        <taxon>Pezizomycotina</taxon>
        <taxon>Leotiomycetes</taxon>
        <taxon>Helotiales</taxon>
        <taxon>Hyaloscyphaceae</taxon>
        <taxon>Hyaloscypha</taxon>
        <taxon>Hyaloscypha bicolor</taxon>
    </lineage>
</organism>
<protein>
    <submittedName>
        <fullName evidence="2">Uncharacterized protein</fullName>
    </submittedName>
</protein>
<dbReference type="RefSeq" id="XP_024742509.1">
    <property type="nucleotide sequence ID" value="XM_024870846.1"/>
</dbReference>
<feature type="compositionally biased region" description="Polar residues" evidence="1">
    <location>
        <begin position="108"/>
        <end position="131"/>
    </location>
</feature>
<reference evidence="2 3" key="1">
    <citation type="submission" date="2016-04" db="EMBL/GenBank/DDBJ databases">
        <title>A degradative enzymes factory behind the ericoid mycorrhizal symbiosis.</title>
        <authorList>
            <consortium name="DOE Joint Genome Institute"/>
            <person name="Martino E."/>
            <person name="Morin E."/>
            <person name="Grelet G."/>
            <person name="Kuo A."/>
            <person name="Kohler A."/>
            <person name="Daghino S."/>
            <person name="Barry K."/>
            <person name="Choi C."/>
            <person name="Cichocki N."/>
            <person name="Clum A."/>
            <person name="Copeland A."/>
            <person name="Hainaut M."/>
            <person name="Haridas S."/>
            <person name="Labutti K."/>
            <person name="Lindquist E."/>
            <person name="Lipzen A."/>
            <person name="Khouja H.-R."/>
            <person name="Murat C."/>
            <person name="Ohm R."/>
            <person name="Olson A."/>
            <person name="Spatafora J."/>
            <person name="Veneault-Fourrey C."/>
            <person name="Henrissat B."/>
            <person name="Grigoriev I."/>
            <person name="Martin F."/>
            <person name="Perotto S."/>
        </authorList>
    </citation>
    <scope>NUCLEOTIDE SEQUENCE [LARGE SCALE GENOMIC DNA]</scope>
    <source>
        <strain evidence="2 3">E</strain>
    </source>
</reference>
<name>A0A2J6TRF8_9HELO</name>
<dbReference type="InParanoid" id="A0A2J6TRF8"/>
<evidence type="ECO:0000313" key="3">
    <source>
        <dbReference type="Proteomes" id="UP000235371"/>
    </source>
</evidence>
<dbReference type="GeneID" id="36578928"/>
<dbReference type="CDD" id="cd15517">
    <property type="entry name" value="PHD_TCF19_like"/>
    <property type="match status" value="1"/>
</dbReference>
<evidence type="ECO:0000313" key="2">
    <source>
        <dbReference type="EMBL" id="PMD65605.1"/>
    </source>
</evidence>
<proteinExistence type="predicted"/>
<dbReference type="EMBL" id="KZ613746">
    <property type="protein sequence ID" value="PMD65605.1"/>
    <property type="molecule type" value="Genomic_DNA"/>
</dbReference>
<dbReference type="InterPro" id="IPR011011">
    <property type="entry name" value="Znf_FYVE_PHD"/>
</dbReference>
<dbReference type="Gene3D" id="3.30.40.10">
    <property type="entry name" value="Zinc/RING finger domain, C3HC4 (zinc finger)"/>
    <property type="match status" value="1"/>
</dbReference>
<feature type="region of interest" description="Disordered" evidence="1">
    <location>
        <begin position="93"/>
        <end position="138"/>
    </location>
</feature>
<dbReference type="SUPFAM" id="SSF57903">
    <property type="entry name" value="FYVE/PHD zinc finger"/>
    <property type="match status" value="1"/>
</dbReference>
<gene>
    <name evidence="2" type="ORF">K444DRAFT_183487</name>
</gene>
<dbReference type="Proteomes" id="UP000235371">
    <property type="component" value="Unassembled WGS sequence"/>
</dbReference>
<dbReference type="InterPro" id="IPR013083">
    <property type="entry name" value="Znf_RING/FYVE/PHD"/>
</dbReference>
<evidence type="ECO:0000256" key="1">
    <source>
        <dbReference type="SAM" id="MobiDB-lite"/>
    </source>
</evidence>
<sequence>MPGRQRIASEGMIQCDIGECGLWYHDFCIFTVNTKKPRKMLLFSANQGMDNAAFICPKCLDQPEGYTREVITQEIKSVLGRVASLLSGEEATPIENSQSPFSAEVSPQHISQHLPGQSMESSQWHDGTATTLPRPRNEKYEGFDKSVIRGLVRTLDECIFNYSKEVCDVIQAFGDPEDEAFNFPLKTWQLIDARAPQVTGQEWYQITDGSLTPMKGHTSLTASLRTMLQADRDSPLEIAASLGDLNFSQVHRAFVSWFVIDVLGNKLDIFELPNMKQVRVMMAGVHQFGEESTSVSKVALFD</sequence>
<accession>A0A2J6TRF8</accession>
<dbReference type="AlphaFoldDB" id="A0A2J6TRF8"/>
<dbReference type="OrthoDB" id="3563954at2759"/>